<feature type="transmembrane region" description="Helical" evidence="1">
    <location>
        <begin position="91"/>
        <end position="112"/>
    </location>
</feature>
<reference evidence="4" key="1">
    <citation type="submission" date="2015-06" db="EMBL/GenBank/DDBJ databases">
        <title>Comparative genomics of Burkholderia leaf nodule symbionts.</title>
        <authorList>
            <person name="Carlier A."/>
            <person name="Eberl L."/>
            <person name="Pinto-Carbo M."/>
        </authorList>
    </citation>
    <scope>NUCLEOTIDE SEQUENCE [LARGE SCALE GENOMIC DNA]</scope>
    <source>
        <strain evidence="4">UZHbot4</strain>
    </source>
</reference>
<evidence type="ECO:0000256" key="1">
    <source>
        <dbReference type="SAM" id="Phobius"/>
    </source>
</evidence>
<keyword evidence="1" id="KW-0812">Transmembrane</keyword>
<dbReference type="AlphaFoldDB" id="A0A0L0M994"/>
<proteinExistence type="predicted"/>
<feature type="transmembrane region" description="Helical" evidence="1">
    <location>
        <begin position="209"/>
        <end position="227"/>
    </location>
</feature>
<dbReference type="InterPro" id="IPR037185">
    <property type="entry name" value="EmrE-like"/>
</dbReference>
<feature type="transmembrane region" description="Helical" evidence="1">
    <location>
        <begin position="32"/>
        <end position="53"/>
    </location>
</feature>
<dbReference type="PANTHER" id="PTHR22911">
    <property type="entry name" value="ACYL-MALONYL CONDENSING ENZYME-RELATED"/>
    <property type="match status" value="1"/>
</dbReference>
<gene>
    <name evidence="3" type="ORF">BVER_03510c</name>
</gene>
<keyword evidence="1" id="KW-0472">Membrane</keyword>
<sequence length="296" mass="31865">MTRTRATIIGSLAVILWSSLAALTIGTEPTPPLLLNSICFTIGGLIGLFWTLWRGNLAALGAVRWPIYLFGTLSLFGYHVLYFYALRLAPAAGASLIAYLWPLLIVLLSSLLPNERFKIGHMAGAVLSFCGAALIIANQSVEFSSTYLVGFALAAACALTWSSYSVISRRFGDIPTESVFVFCLATAAASWILHFCVEETVFPQAYSSWIAISLLGLGPVGIAFYFWDVGVKRGNIQLLGTISYAAPLLSTFILFGLGKTELSLTLILAAFLITSGAIVAARVSMVKSKPLYRSEI</sequence>
<keyword evidence="1" id="KW-1133">Transmembrane helix</keyword>
<accession>A0A0L0M994</accession>
<dbReference type="PATRIC" id="fig|242163.4.peg.2249"/>
<comment type="caution">
    <text evidence="3">The sequence shown here is derived from an EMBL/GenBank/DDBJ whole genome shotgun (WGS) entry which is preliminary data.</text>
</comment>
<dbReference type="RefSeq" id="WP_050455314.1">
    <property type="nucleotide sequence ID" value="NZ_LFJJ01000179.1"/>
</dbReference>
<evidence type="ECO:0000313" key="3">
    <source>
        <dbReference type="EMBL" id="KND58519.1"/>
    </source>
</evidence>
<protein>
    <submittedName>
        <fullName evidence="3">Permease of the drug/metabolite transporter (DMT) superfamily</fullName>
    </submittedName>
</protein>
<feature type="transmembrane region" description="Helical" evidence="1">
    <location>
        <begin position="239"/>
        <end position="258"/>
    </location>
</feature>
<dbReference type="InterPro" id="IPR000620">
    <property type="entry name" value="EamA_dom"/>
</dbReference>
<feature type="transmembrane region" description="Helical" evidence="1">
    <location>
        <begin position="264"/>
        <end position="283"/>
    </location>
</feature>
<feature type="transmembrane region" description="Helical" evidence="1">
    <location>
        <begin position="147"/>
        <end position="167"/>
    </location>
</feature>
<feature type="domain" description="EamA" evidence="2">
    <location>
        <begin position="8"/>
        <end position="136"/>
    </location>
</feature>
<keyword evidence="4" id="KW-1185">Reference proteome</keyword>
<dbReference type="Pfam" id="PF00892">
    <property type="entry name" value="EamA"/>
    <property type="match status" value="2"/>
</dbReference>
<feature type="transmembrane region" description="Helical" evidence="1">
    <location>
        <begin position="119"/>
        <end position="141"/>
    </location>
</feature>
<evidence type="ECO:0000259" key="2">
    <source>
        <dbReference type="Pfam" id="PF00892"/>
    </source>
</evidence>
<dbReference type="Proteomes" id="UP000036959">
    <property type="component" value="Unassembled WGS sequence"/>
</dbReference>
<dbReference type="OrthoDB" id="7065924at2"/>
<name>A0A0L0M994_9BURK</name>
<feature type="transmembrane region" description="Helical" evidence="1">
    <location>
        <begin position="179"/>
        <end position="197"/>
    </location>
</feature>
<dbReference type="PANTHER" id="PTHR22911:SF76">
    <property type="entry name" value="EAMA DOMAIN-CONTAINING PROTEIN"/>
    <property type="match status" value="1"/>
</dbReference>
<dbReference type="SUPFAM" id="SSF103481">
    <property type="entry name" value="Multidrug resistance efflux transporter EmrE"/>
    <property type="match status" value="1"/>
</dbReference>
<feature type="transmembrane region" description="Helical" evidence="1">
    <location>
        <begin position="65"/>
        <end position="85"/>
    </location>
</feature>
<dbReference type="EMBL" id="LFJJ01000179">
    <property type="protein sequence ID" value="KND58519.1"/>
    <property type="molecule type" value="Genomic_DNA"/>
</dbReference>
<evidence type="ECO:0000313" key="4">
    <source>
        <dbReference type="Proteomes" id="UP000036959"/>
    </source>
</evidence>
<organism evidence="3 4">
    <name type="scientific">Candidatus Burkholderia verschuerenii</name>
    <dbReference type="NCBI Taxonomy" id="242163"/>
    <lineage>
        <taxon>Bacteria</taxon>
        <taxon>Pseudomonadati</taxon>
        <taxon>Pseudomonadota</taxon>
        <taxon>Betaproteobacteria</taxon>
        <taxon>Burkholderiales</taxon>
        <taxon>Burkholderiaceae</taxon>
        <taxon>Burkholderia</taxon>
    </lineage>
</organism>
<dbReference type="GO" id="GO:0016020">
    <property type="term" value="C:membrane"/>
    <property type="evidence" value="ECO:0007669"/>
    <property type="project" value="InterPro"/>
</dbReference>
<feature type="domain" description="EamA" evidence="2">
    <location>
        <begin position="150"/>
        <end position="280"/>
    </location>
</feature>